<keyword evidence="1" id="KW-0732">Signal</keyword>
<name>A0AAP8MD80_9GAMM</name>
<dbReference type="InterPro" id="IPR037165">
    <property type="entry name" value="AldOxase/xan_DH_Mopterin-bd_sf"/>
</dbReference>
<dbReference type="PROSITE" id="PS51318">
    <property type="entry name" value="TAT"/>
    <property type="match status" value="1"/>
</dbReference>
<dbReference type="PANTHER" id="PTHR47495:SF2">
    <property type="entry name" value="ALDEHYDE DEHYDROGENASE"/>
    <property type="match status" value="1"/>
</dbReference>
<evidence type="ECO:0000313" key="4">
    <source>
        <dbReference type="Proteomes" id="UP000235162"/>
    </source>
</evidence>
<dbReference type="Gene3D" id="3.30.365.10">
    <property type="entry name" value="Aldehyde oxidase/xanthine dehydrogenase, molybdopterin binding domain"/>
    <property type="match status" value="4"/>
</dbReference>
<dbReference type="InterPro" id="IPR006311">
    <property type="entry name" value="TAT_signal"/>
</dbReference>
<dbReference type="InterPro" id="IPR052516">
    <property type="entry name" value="N-heterocyclic_Hydroxylase"/>
</dbReference>
<dbReference type="PIRSF" id="PIRSF036389">
    <property type="entry name" value="IOR_B"/>
    <property type="match status" value="1"/>
</dbReference>
<gene>
    <name evidence="3" type="ORF">C0029_13585</name>
</gene>
<keyword evidence="4" id="KW-1185">Reference proteome</keyword>
<dbReference type="KEGG" id="hja:BST95_05020"/>
<dbReference type="AlphaFoldDB" id="A0AAP8MD80"/>
<dbReference type="PANTHER" id="PTHR47495">
    <property type="entry name" value="ALDEHYDE DEHYDROGENASE"/>
    <property type="match status" value="1"/>
</dbReference>
<dbReference type="NCBIfam" id="TIGR01409">
    <property type="entry name" value="TAT_signal_seq"/>
    <property type="match status" value="1"/>
</dbReference>
<comment type="caution">
    <text evidence="3">The sequence shown here is derived from an EMBL/GenBank/DDBJ whole genome shotgun (WGS) entry which is preliminary data.</text>
</comment>
<protein>
    <submittedName>
        <fullName evidence="3">Xanthine dehydrogenase family protein molybdopterin-binding subunit</fullName>
    </submittedName>
</protein>
<sequence length="720" mass="77334">MSLSRRDFLRNVSVIGGGLTLGFHLQGCASALGDDTELAPDAFLKITPGGDIIVQVHKTEMGQGTVTGMLSLIAEELEVAPDQIRYEMAHVDDAFRDPEYYLQITGGSNAIRVLYEPLRQTGATAMAMLMAAAVDRSGHPEQELHAGDGVIATADGSISYSYGELASAAAALPVPRKVALKSASRFNVIGQQNQRLDNQPKVEGSANFGIDAGPADALVAVVVRPPIAHGPVTSFDASEARKLNGVKHIVQIDSGVAVVATNYWRARKAAEKVTIQWQQSESPLVDSASIEQVLSEALDGDDFATVRDDGKPPASGAADQIEVEYSAPFLAHATMEPMNATVAINGDSADVWVGVQAPDLARSFASKALGIDDDKITVHNQFLGGGFGRRAIPDNVFEAAQIARAVGEPVRLVWSREDDTRHDYFRPPMKTRFRARLGSNGEVLSWENWLAGPSLMQHNVQNMSVGILPSWIPDFLIDFGADMAAKKDGSATEGLKDIPYAFDHIYMGYRNVETPVRLGAWRSVGHSHNGFFAESFVDELAVAVGEDPIAFRRRHLPADSRHRQALDAVEKLSNWGNAPLGHYQGVAVHESFHSVVAEVVEISIANGKPRLEKGYVAVHCGRAVNPDIVRQQMEGGMLFGLSAALYGEVTFKDGAAVQGNFHDYPTLRMSEAPEIAVTIVESDAPPTGVGEPGTPPAPAALGNAIYAATGQRLRDLPFRL</sequence>
<dbReference type="InterPro" id="IPR008274">
    <property type="entry name" value="AldOxase/xan_DH_MoCoBD1"/>
</dbReference>
<feature type="domain" description="Aldehyde oxidase/xanthine dehydrogenase a/b hammerhead" evidence="2">
    <location>
        <begin position="203"/>
        <end position="281"/>
    </location>
</feature>
<dbReference type="Proteomes" id="UP000235162">
    <property type="component" value="Unassembled WGS sequence"/>
</dbReference>
<proteinExistence type="predicted"/>
<dbReference type="RefSeq" id="WP_084198405.1">
    <property type="nucleotide sequence ID" value="NZ_BMYL01000003.1"/>
</dbReference>
<dbReference type="InterPro" id="IPR000674">
    <property type="entry name" value="Ald_Oxase/Xan_DH_a/b"/>
</dbReference>
<dbReference type="GO" id="GO:0016491">
    <property type="term" value="F:oxidoreductase activity"/>
    <property type="evidence" value="ECO:0007669"/>
    <property type="project" value="InterPro"/>
</dbReference>
<evidence type="ECO:0000313" key="3">
    <source>
        <dbReference type="EMBL" id="PLW85640.1"/>
    </source>
</evidence>
<dbReference type="Pfam" id="PF20256">
    <property type="entry name" value="MoCoBD_2"/>
    <property type="match status" value="2"/>
</dbReference>
<dbReference type="Gene3D" id="3.90.1170.50">
    <property type="entry name" value="Aldehyde oxidase/xanthine dehydrogenase, a/b hammerhead"/>
    <property type="match status" value="1"/>
</dbReference>
<dbReference type="SMART" id="SM01008">
    <property type="entry name" value="Ald_Xan_dh_C"/>
    <property type="match status" value="1"/>
</dbReference>
<reference evidence="3 4" key="1">
    <citation type="submission" date="2018-01" db="EMBL/GenBank/DDBJ databases">
        <title>The draft genome sequence of Halioglobus japonicus S1-36.</title>
        <authorList>
            <person name="Du Z.-J."/>
            <person name="Shi M.-J."/>
        </authorList>
    </citation>
    <scope>NUCLEOTIDE SEQUENCE [LARGE SCALE GENOMIC DNA]</scope>
    <source>
        <strain evidence="3 4">S1-36</strain>
    </source>
</reference>
<dbReference type="Pfam" id="PF02738">
    <property type="entry name" value="MoCoBD_1"/>
    <property type="match status" value="1"/>
</dbReference>
<dbReference type="SUPFAM" id="SSF56003">
    <property type="entry name" value="Molybdenum cofactor-binding domain"/>
    <property type="match status" value="2"/>
</dbReference>
<organism evidence="3 4">
    <name type="scientific">Halioglobus japonicus</name>
    <dbReference type="NCBI Taxonomy" id="930805"/>
    <lineage>
        <taxon>Bacteria</taxon>
        <taxon>Pseudomonadati</taxon>
        <taxon>Pseudomonadota</taxon>
        <taxon>Gammaproteobacteria</taxon>
        <taxon>Cellvibrionales</taxon>
        <taxon>Halieaceae</taxon>
        <taxon>Halioglobus</taxon>
    </lineage>
</organism>
<dbReference type="InterPro" id="IPR019546">
    <property type="entry name" value="TAT_signal_bac_arc"/>
</dbReference>
<dbReference type="InterPro" id="IPR012368">
    <property type="entry name" value="OxRdtase_Mopterin-bd_su_IorB"/>
</dbReference>
<dbReference type="InterPro" id="IPR046867">
    <property type="entry name" value="AldOxase/xan_DH_MoCoBD2"/>
</dbReference>
<accession>A0AAP8MD80</accession>
<evidence type="ECO:0000256" key="1">
    <source>
        <dbReference type="ARBA" id="ARBA00022729"/>
    </source>
</evidence>
<evidence type="ECO:0000259" key="2">
    <source>
        <dbReference type="SMART" id="SM01008"/>
    </source>
</evidence>
<dbReference type="EMBL" id="PKUR01000003">
    <property type="protein sequence ID" value="PLW85640.1"/>
    <property type="molecule type" value="Genomic_DNA"/>
</dbReference>